<protein>
    <submittedName>
        <fullName evidence="2">Uncharacterized protein</fullName>
    </submittedName>
</protein>
<reference evidence="2" key="1">
    <citation type="submission" date="2025-08" db="UniProtKB">
        <authorList>
            <consortium name="Ensembl"/>
        </authorList>
    </citation>
    <scope>IDENTIFICATION</scope>
</reference>
<sequence>MGTSWWLACAAAFSALCVLKASSLDTFLAAVYEHAVILPKDTLLPVSHSEALALMNQNLDLLEGAIISAAKQVSYLLSPEYRVLRMGEGPCGRDSHPFILIALCLLSVKFKANFAM</sequence>
<reference evidence="2" key="2">
    <citation type="submission" date="2025-09" db="UniProtKB">
        <authorList>
            <consortium name="Ensembl"/>
        </authorList>
    </citation>
    <scope>IDENTIFICATION</scope>
</reference>
<evidence type="ECO:0000256" key="1">
    <source>
        <dbReference type="SAM" id="SignalP"/>
    </source>
</evidence>
<evidence type="ECO:0000313" key="2">
    <source>
        <dbReference type="Ensembl" id="ENSMSIP00000002587.1"/>
    </source>
</evidence>
<organism evidence="2 3">
    <name type="scientific">Mus spicilegus</name>
    <name type="common">Mound-building mouse</name>
    <dbReference type="NCBI Taxonomy" id="10103"/>
    <lineage>
        <taxon>Eukaryota</taxon>
        <taxon>Metazoa</taxon>
        <taxon>Chordata</taxon>
        <taxon>Craniata</taxon>
        <taxon>Vertebrata</taxon>
        <taxon>Euteleostomi</taxon>
        <taxon>Mammalia</taxon>
        <taxon>Eutheria</taxon>
        <taxon>Euarchontoglires</taxon>
        <taxon>Glires</taxon>
        <taxon>Rodentia</taxon>
        <taxon>Myomorpha</taxon>
        <taxon>Muroidea</taxon>
        <taxon>Muridae</taxon>
        <taxon>Murinae</taxon>
        <taxon>Mus</taxon>
        <taxon>Mus</taxon>
    </lineage>
</organism>
<dbReference type="Ensembl" id="ENSMSIT00000003294.1">
    <property type="protein sequence ID" value="ENSMSIP00000002587.1"/>
    <property type="gene ID" value="ENSMSIG00000002456.1"/>
</dbReference>
<keyword evidence="3" id="KW-1185">Reference proteome</keyword>
<name>A0A8C6GAC5_MUSSI</name>
<dbReference type="Proteomes" id="UP000694415">
    <property type="component" value="Unplaced"/>
</dbReference>
<keyword evidence="1" id="KW-0732">Signal</keyword>
<accession>A0A8C6GAC5</accession>
<proteinExistence type="predicted"/>
<feature type="chain" id="PRO_5034110463" evidence="1">
    <location>
        <begin position="24"/>
        <end position="116"/>
    </location>
</feature>
<feature type="signal peptide" evidence="1">
    <location>
        <begin position="1"/>
        <end position="23"/>
    </location>
</feature>
<dbReference type="AlphaFoldDB" id="A0A8C6GAC5"/>
<evidence type="ECO:0000313" key="3">
    <source>
        <dbReference type="Proteomes" id="UP000694415"/>
    </source>
</evidence>